<feature type="transmembrane region" description="Helical" evidence="1">
    <location>
        <begin position="280"/>
        <end position="299"/>
    </location>
</feature>
<feature type="transmembrane region" description="Helical" evidence="1">
    <location>
        <begin position="38"/>
        <end position="55"/>
    </location>
</feature>
<dbReference type="Proteomes" id="UP001174909">
    <property type="component" value="Unassembled WGS sequence"/>
</dbReference>
<feature type="transmembrane region" description="Helical" evidence="1">
    <location>
        <begin position="148"/>
        <end position="175"/>
    </location>
</feature>
<feature type="transmembrane region" description="Helical" evidence="1">
    <location>
        <begin position="101"/>
        <end position="124"/>
    </location>
</feature>
<feature type="transmembrane region" description="Helical" evidence="1">
    <location>
        <begin position="224"/>
        <end position="243"/>
    </location>
</feature>
<gene>
    <name evidence="2" type="ORF">GBAR_LOCUS9518</name>
</gene>
<proteinExistence type="predicted"/>
<dbReference type="EMBL" id="CASHTH010001437">
    <property type="protein sequence ID" value="CAI8015364.1"/>
    <property type="molecule type" value="Genomic_DNA"/>
</dbReference>
<dbReference type="AlphaFoldDB" id="A0AA35RQF8"/>
<keyword evidence="1" id="KW-1133">Transmembrane helix</keyword>
<keyword evidence="1" id="KW-0812">Transmembrane</keyword>
<evidence type="ECO:0000313" key="3">
    <source>
        <dbReference type="Proteomes" id="UP001174909"/>
    </source>
</evidence>
<protein>
    <submittedName>
        <fullName evidence="2">Uncharacterized protein</fullName>
    </submittedName>
</protein>
<feature type="transmembrane region" description="Helical" evidence="1">
    <location>
        <begin position="67"/>
        <end position="89"/>
    </location>
</feature>
<evidence type="ECO:0000256" key="1">
    <source>
        <dbReference type="SAM" id="Phobius"/>
    </source>
</evidence>
<reference evidence="2" key="1">
    <citation type="submission" date="2023-03" db="EMBL/GenBank/DDBJ databases">
        <authorList>
            <person name="Steffen K."/>
            <person name="Cardenas P."/>
        </authorList>
    </citation>
    <scope>NUCLEOTIDE SEQUENCE</scope>
</reference>
<keyword evidence="1" id="KW-0472">Membrane</keyword>
<sequence>MFFDIELPNELKGFLFYAQVIGLVYRPYAVVQTTTNASSTLLSILVNLLGFSLPFPLCLSTQVPAHYVALLGYISPILAMATVASYIFSARFSKHLSNRSSLKGITFLSLFIYKYIADTAFIFISCNQTEFGLVFQYDGSVKCTSPEFAVFAVIGLLLVILFVTPAPFAIGYICIRRPQRFKQYADILTKGVQPRHWWWGGWDIGRRLPFVFFGFFLVLLRPSLVLFLMSLAALTVLIVHLFVKPYEKMYINVIETAILLNLLMVTAAFLDPSGRPIPEWLSSILVVLPYLYAVGYVGWRISRTLW</sequence>
<feature type="transmembrane region" description="Helical" evidence="1">
    <location>
        <begin position="14"/>
        <end position="31"/>
    </location>
</feature>
<keyword evidence="3" id="KW-1185">Reference proteome</keyword>
<organism evidence="2 3">
    <name type="scientific">Geodia barretti</name>
    <name type="common">Barrett's horny sponge</name>
    <dbReference type="NCBI Taxonomy" id="519541"/>
    <lineage>
        <taxon>Eukaryota</taxon>
        <taxon>Metazoa</taxon>
        <taxon>Porifera</taxon>
        <taxon>Demospongiae</taxon>
        <taxon>Heteroscleromorpha</taxon>
        <taxon>Tetractinellida</taxon>
        <taxon>Astrophorina</taxon>
        <taxon>Geodiidae</taxon>
        <taxon>Geodia</taxon>
    </lineage>
</organism>
<name>A0AA35RQF8_GEOBA</name>
<evidence type="ECO:0000313" key="2">
    <source>
        <dbReference type="EMBL" id="CAI8015364.1"/>
    </source>
</evidence>
<accession>A0AA35RQF8</accession>
<comment type="caution">
    <text evidence="2">The sequence shown here is derived from an EMBL/GenBank/DDBJ whole genome shotgun (WGS) entry which is preliminary data.</text>
</comment>
<feature type="transmembrane region" description="Helical" evidence="1">
    <location>
        <begin position="250"/>
        <end position="268"/>
    </location>
</feature>
<feature type="non-terminal residue" evidence="2">
    <location>
        <position position="306"/>
    </location>
</feature>